<dbReference type="EMBL" id="ALWO02000030">
    <property type="protein sequence ID" value="EOZ97163.1"/>
    <property type="molecule type" value="Genomic_DNA"/>
</dbReference>
<dbReference type="Gene3D" id="3.40.50.360">
    <property type="match status" value="1"/>
</dbReference>
<dbReference type="InterPro" id="IPR003680">
    <property type="entry name" value="Flavodoxin_fold"/>
</dbReference>
<dbReference type="SUPFAM" id="SSF52218">
    <property type="entry name" value="Flavoproteins"/>
    <property type="match status" value="1"/>
</dbReference>
<dbReference type="Proteomes" id="UP000006073">
    <property type="component" value="Unassembled WGS sequence"/>
</dbReference>
<keyword evidence="1" id="KW-0560">Oxidoreductase</keyword>
<accession>S2E4K0</accession>
<keyword evidence="4" id="KW-1185">Reference proteome</keyword>
<evidence type="ECO:0000313" key="3">
    <source>
        <dbReference type="EMBL" id="EOZ97163.1"/>
    </source>
</evidence>
<protein>
    <submittedName>
        <fullName evidence="3">Glutathione-regulated potassium-efflux system ancillary protein KefG</fullName>
    </submittedName>
</protein>
<dbReference type="GO" id="GO:0003955">
    <property type="term" value="F:NAD(P)H dehydrogenase (quinone) activity"/>
    <property type="evidence" value="ECO:0007669"/>
    <property type="project" value="TreeGrafter"/>
</dbReference>
<comment type="caution">
    <text evidence="3">The sequence shown here is derived from an EMBL/GenBank/DDBJ whole genome shotgun (WGS) entry which is preliminary data.</text>
</comment>
<reference evidence="3 4" key="1">
    <citation type="journal article" date="2013" name="Genome Announc.">
        <title>Draft Genome Sequence of Indibacter alkaliphilus Strain LW1T, Isolated from Lonar Lake, a Haloalkaline Lake in the Buldana District of Maharashtra, India.</title>
        <authorList>
            <person name="Singh A."/>
            <person name="Kumar Jangir P."/>
            <person name="Sharma R."/>
            <person name="Singh A."/>
            <person name="Kumar Pinnaka A."/>
            <person name="Shivaji S."/>
        </authorList>
    </citation>
    <scope>NUCLEOTIDE SEQUENCE [LARGE SCALE GENOMIC DNA]</scope>
    <source>
        <strain evidence="4">CCUG 57479 / KCTC 22604 / LW1</strain>
    </source>
</reference>
<dbReference type="PANTHER" id="PTHR47307:SF1">
    <property type="entry name" value="GLUTATHIONE-REGULATED POTASSIUM-EFFLUX SYSTEM ANCILLARY PROTEIN KEFG"/>
    <property type="match status" value="1"/>
</dbReference>
<evidence type="ECO:0000313" key="4">
    <source>
        <dbReference type="Proteomes" id="UP000006073"/>
    </source>
</evidence>
<name>S2E4K0_INDAL</name>
<dbReference type="AlphaFoldDB" id="S2E4K0"/>
<dbReference type="GO" id="GO:0009055">
    <property type="term" value="F:electron transfer activity"/>
    <property type="evidence" value="ECO:0007669"/>
    <property type="project" value="TreeGrafter"/>
</dbReference>
<evidence type="ECO:0000259" key="2">
    <source>
        <dbReference type="Pfam" id="PF02525"/>
    </source>
</evidence>
<dbReference type="OrthoDB" id="652200at2"/>
<dbReference type="PANTHER" id="PTHR47307">
    <property type="entry name" value="GLUTATHIONE-REGULATED POTASSIUM-EFFLUX SYSTEM ANCILLARY PROTEIN KEFG"/>
    <property type="match status" value="1"/>
</dbReference>
<dbReference type="GO" id="GO:0010181">
    <property type="term" value="F:FMN binding"/>
    <property type="evidence" value="ECO:0007669"/>
    <property type="project" value="TreeGrafter"/>
</dbReference>
<feature type="domain" description="Flavodoxin-like fold" evidence="2">
    <location>
        <begin position="2"/>
        <end position="168"/>
    </location>
</feature>
<proteinExistence type="predicted"/>
<organism evidence="3 4">
    <name type="scientific">Indibacter alkaliphilus (strain CCUG 57479 / KCTC 22604 / LW1)</name>
    <dbReference type="NCBI Taxonomy" id="1189612"/>
    <lineage>
        <taxon>Bacteria</taxon>
        <taxon>Pseudomonadati</taxon>
        <taxon>Bacteroidota</taxon>
        <taxon>Cytophagia</taxon>
        <taxon>Cytophagales</taxon>
        <taxon>Cyclobacteriaceae</taxon>
    </lineage>
</organism>
<dbReference type="RefSeq" id="WP_009036022.1">
    <property type="nucleotide sequence ID" value="NZ_ALWO02000030.1"/>
</dbReference>
<dbReference type="InterPro" id="IPR046980">
    <property type="entry name" value="KefG/KefF"/>
</dbReference>
<evidence type="ECO:0000256" key="1">
    <source>
        <dbReference type="ARBA" id="ARBA00023002"/>
    </source>
</evidence>
<dbReference type="eggNOG" id="COG2249">
    <property type="taxonomic scope" value="Bacteria"/>
</dbReference>
<dbReference type="STRING" id="1189612.A33Q_1811"/>
<gene>
    <name evidence="3" type="ORF">A33Q_1811</name>
</gene>
<sequence length="194" mass="22794">MKKILVLMFHPRLESSNVNKFLMTSLLHQPHIVVKDMYELYPDFNINVKAEQQDLLEADLIVIQHPFFWYAAPPLVKQWIDLVLEHGWAYGKKGNKLKDKNIMHIISSGGGFETYCSEGKNSYTYNELLRPFELTYRLCQMEKLPPYIIPKANKLDLLDLEKHCSQIKQILRDYITSETDFTALKNILYLNELK</sequence>
<dbReference type="InterPro" id="IPR029039">
    <property type="entry name" value="Flavoprotein-like_sf"/>
</dbReference>
<dbReference type="Pfam" id="PF02525">
    <property type="entry name" value="Flavodoxin_2"/>
    <property type="match status" value="1"/>
</dbReference>